<dbReference type="EMBL" id="LAZR01066153">
    <property type="protein sequence ID" value="KKK54138.1"/>
    <property type="molecule type" value="Genomic_DNA"/>
</dbReference>
<proteinExistence type="predicted"/>
<gene>
    <name evidence="2" type="ORF">LCGC14_3087770</name>
</gene>
<evidence type="ECO:0000256" key="1">
    <source>
        <dbReference type="SAM" id="Phobius"/>
    </source>
</evidence>
<keyword evidence="1" id="KW-0472">Membrane</keyword>
<reference evidence="2" key="1">
    <citation type="journal article" date="2015" name="Nature">
        <title>Complex archaea that bridge the gap between prokaryotes and eukaryotes.</title>
        <authorList>
            <person name="Spang A."/>
            <person name="Saw J.H."/>
            <person name="Jorgensen S.L."/>
            <person name="Zaremba-Niedzwiedzka K."/>
            <person name="Martijn J."/>
            <person name="Lind A.E."/>
            <person name="van Eijk R."/>
            <person name="Schleper C."/>
            <person name="Guy L."/>
            <person name="Ettema T.J."/>
        </authorList>
    </citation>
    <scope>NUCLEOTIDE SEQUENCE</scope>
</reference>
<name>A0A0F8WC10_9ZZZZ</name>
<accession>A0A0F8WC10</accession>
<keyword evidence="1" id="KW-1133">Transmembrane helix</keyword>
<comment type="caution">
    <text evidence="2">The sequence shown here is derived from an EMBL/GenBank/DDBJ whole genome shotgun (WGS) entry which is preliminary data.</text>
</comment>
<sequence length="93" mass="10856">MKKLLDYLRLRNICLTIIVSYSILIGSLAIAKLLNFGIHQEEFINNDCKLNAKDFPRQSITFWTCKFSDGCIASWISDLSGAYQRNFRWIVYK</sequence>
<keyword evidence="1" id="KW-0812">Transmembrane</keyword>
<organism evidence="2">
    <name type="scientific">marine sediment metagenome</name>
    <dbReference type="NCBI Taxonomy" id="412755"/>
    <lineage>
        <taxon>unclassified sequences</taxon>
        <taxon>metagenomes</taxon>
        <taxon>ecological metagenomes</taxon>
    </lineage>
</organism>
<feature type="transmembrane region" description="Helical" evidence="1">
    <location>
        <begin position="12"/>
        <end position="34"/>
    </location>
</feature>
<protein>
    <submittedName>
        <fullName evidence="2">Uncharacterized protein</fullName>
    </submittedName>
</protein>
<evidence type="ECO:0000313" key="2">
    <source>
        <dbReference type="EMBL" id="KKK54138.1"/>
    </source>
</evidence>
<feature type="non-terminal residue" evidence="2">
    <location>
        <position position="93"/>
    </location>
</feature>
<dbReference type="AlphaFoldDB" id="A0A0F8WC10"/>